<dbReference type="OrthoDB" id="178002at2157"/>
<dbReference type="Proteomes" id="UP000236740">
    <property type="component" value="Unassembled WGS sequence"/>
</dbReference>
<gene>
    <name evidence="2" type="ORF">DV707_09280</name>
    <name evidence="3" type="ORF">SAMN04488133_2606</name>
</gene>
<name>A0A1H6AZS6_9EURY</name>
<dbReference type="AlphaFoldDB" id="A0A1H6AZS6"/>
<evidence type="ECO:0000256" key="1">
    <source>
        <dbReference type="SAM" id="MobiDB-lite"/>
    </source>
</evidence>
<feature type="compositionally biased region" description="Acidic residues" evidence="1">
    <location>
        <begin position="7"/>
        <end position="17"/>
    </location>
</feature>
<organism evidence="3 4">
    <name type="scientific">Halobellus limi</name>
    <dbReference type="NCBI Taxonomy" id="699433"/>
    <lineage>
        <taxon>Archaea</taxon>
        <taxon>Methanobacteriati</taxon>
        <taxon>Methanobacteriota</taxon>
        <taxon>Stenosarchaea group</taxon>
        <taxon>Halobacteria</taxon>
        <taxon>Halobacteriales</taxon>
        <taxon>Haloferacaceae</taxon>
        <taxon>Halobellus</taxon>
    </lineage>
</organism>
<protein>
    <submittedName>
        <fullName evidence="3">Uncharacterized protein</fullName>
    </submittedName>
</protein>
<sequence>MARQSDLEEAAEAADDLPDPRDVIGKDEEVPLGEIFDGTFMTENTDFDTFDEMVAASPSEATSADELGRIPRGEWDEFIAETTDFEDEEEFVFAARDHWVAKKLGLN</sequence>
<evidence type="ECO:0000313" key="4">
    <source>
        <dbReference type="Proteomes" id="UP000236740"/>
    </source>
</evidence>
<dbReference type="EMBL" id="CP031311">
    <property type="protein sequence ID" value="QCC47832.1"/>
    <property type="molecule type" value="Genomic_DNA"/>
</dbReference>
<feature type="region of interest" description="Disordered" evidence="1">
    <location>
        <begin position="1"/>
        <end position="25"/>
    </location>
</feature>
<keyword evidence="4" id="KW-1185">Reference proteome</keyword>
<proteinExistence type="predicted"/>
<evidence type="ECO:0000313" key="3">
    <source>
        <dbReference type="EMBL" id="SEG53884.1"/>
    </source>
</evidence>
<reference evidence="2 5" key="2">
    <citation type="journal article" date="2019" name="Nat. Commun.">
        <title>A new type of DNA phosphorothioation-based antiviral system in archaea.</title>
        <authorList>
            <person name="Xiong L."/>
            <person name="Liu S."/>
            <person name="Chen S."/>
            <person name="Xiao Y."/>
            <person name="Zhu B."/>
            <person name="Gao Y."/>
            <person name="Zhang Y."/>
            <person name="Chen B."/>
            <person name="Luo J."/>
            <person name="Deng Z."/>
            <person name="Chen X."/>
            <person name="Wang L."/>
            <person name="Chen S."/>
        </authorList>
    </citation>
    <scope>NUCLEOTIDE SEQUENCE [LARGE SCALE GENOMIC DNA]</scope>
    <source>
        <strain evidence="2 5">CGMCC 1.10331</strain>
    </source>
</reference>
<dbReference type="GeneID" id="39858280"/>
<evidence type="ECO:0000313" key="2">
    <source>
        <dbReference type="EMBL" id="QCC47832.1"/>
    </source>
</evidence>
<reference evidence="3 4" key="1">
    <citation type="submission" date="2016-10" db="EMBL/GenBank/DDBJ databases">
        <authorList>
            <person name="de Groot N.N."/>
        </authorList>
    </citation>
    <scope>NUCLEOTIDE SEQUENCE [LARGE SCALE GENOMIC DNA]</scope>
    <source>
        <strain evidence="3 4">CGMCC 1.10331</strain>
    </source>
</reference>
<dbReference type="Proteomes" id="UP000296733">
    <property type="component" value="Chromosome"/>
</dbReference>
<accession>A0A1H6AZS6</accession>
<dbReference type="RefSeq" id="WP_103992275.1">
    <property type="nucleotide sequence ID" value="NZ_CP031311.1"/>
</dbReference>
<dbReference type="EMBL" id="FNVN01000003">
    <property type="protein sequence ID" value="SEG53884.1"/>
    <property type="molecule type" value="Genomic_DNA"/>
</dbReference>
<dbReference type="KEGG" id="hlm:DV707_09280"/>
<evidence type="ECO:0000313" key="5">
    <source>
        <dbReference type="Proteomes" id="UP000296733"/>
    </source>
</evidence>